<comment type="caution">
    <text evidence="2">The sequence shown here is derived from an EMBL/GenBank/DDBJ whole genome shotgun (WGS) entry which is preliminary data.</text>
</comment>
<keyword evidence="3" id="KW-1185">Reference proteome</keyword>
<dbReference type="InterPro" id="IPR054252">
    <property type="entry name" value="Pam3_gp18"/>
</dbReference>
<gene>
    <name evidence="2" type="ORF">ABIA69_003360</name>
</gene>
<dbReference type="Proteomes" id="UP001549363">
    <property type="component" value="Unassembled WGS sequence"/>
</dbReference>
<evidence type="ECO:0000313" key="2">
    <source>
        <dbReference type="EMBL" id="MET4562174.1"/>
    </source>
</evidence>
<evidence type="ECO:0000259" key="1">
    <source>
        <dbReference type="Pfam" id="PF22479"/>
    </source>
</evidence>
<organism evidence="2 3">
    <name type="scientific">Lysinibacillus parviboronicapiens</name>
    <dbReference type="NCBI Taxonomy" id="436516"/>
    <lineage>
        <taxon>Bacteria</taxon>
        <taxon>Bacillati</taxon>
        <taxon>Bacillota</taxon>
        <taxon>Bacilli</taxon>
        <taxon>Bacillales</taxon>
        <taxon>Bacillaceae</taxon>
        <taxon>Lysinibacillus</taxon>
    </lineage>
</organism>
<sequence>MIEFDEYIDINKDEIPYSMEIELVGEVFEMELNYNRAHDFFTVDLFKDGEALVIGEKIILNRQLFRNCINLDLPKVQIIPKDRAGVADRITFDNLNETVFLYVGESNE</sequence>
<reference evidence="2 3" key="1">
    <citation type="submission" date="2024-06" db="EMBL/GenBank/DDBJ databases">
        <title>Sorghum-associated microbial communities from plants grown in Nebraska, USA.</title>
        <authorList>
            <person name="Schachtman D."/>
        </authorList>
    </citation>
    <scope>NUCLEOTIDE SEQUENCE [LARGE SCALE GENOMIC DNA]</scope>
    <source>
        <strain evidence="2 3">736</strain>
    </source>
</reference>
<dbReference type="Pfam" id="PF22479">
    <property type="entry name" value="Pam3_gp18"/>
    <property type="match status" value="1"/>
</dbReference>
<dbReference type="EMBL" id="JBEPSB010000018">
    <property type="protein sequence ID" value="MET4562174.1"/>
    <property type="molecule type" value="Genomic_DNA"/>
</dbReference>
<protein>
    <recommendedName>
        <fullName evidence="1">Cyanophage baseplate Pam3 plug gp18 domain-containing protein</fullName>
    </recommendedName>
</protein>
<dbReference type="RefSeq" id="WP_354472358.1">
    <property type="nucleotide sequence ID" value="NZ_JBEPSB010000018.1"/>
</dbReference>
<name>A0ABV2PNJ7_9BACI</name>
<feature type="domain" description="Cyanophage baseplate Pam3 plug gp18" evidence="1">
    <location>
        <begin position="7"/>
        <end position="105"/>
    </location>
</feature>
<evidence type="ECO:0000313" key="3">
    <source>
        <dbReference type="Proteomes" id="UP001549363"/>
    </source>
</evidence>
<accession>A0ABV2PNJ7</accession>
<proteinExistence type="predicted"/>